<sequence>MDVTYIYQKRSEFGRQCLFSDRGPELIDNYPSDKKLYKDYIFSGIQCIGVCYVHQYMQNII</sequence>
<accession>A0ABQ9IQ97</accession>
<protein>
    <submittedName>
        <fullName evidence="1">Uncharacterized protein</fullName>
    </submittedName>
</protein>
<organism evidence="1 2">
    <name type="scientific">Molorchus minor</name>
    <dbReference type="NCBI Taxonomy" id="1323400"/>
    <lineage>
        <taxon>Eukaryota</taxon>
        <taxon>Metazoa</taxon>
        <taxon>Ecdysozoa</taxon>
        <taxon>Arthropoda</taxon>
        <taxon>Hexapoda</taxon>
        <taxon>Insecta</taxon>
        <taxon>Pterygota</taxon>
        <taxon>Neoptera</taxon>
        <taxon>Endopterygota</taxon>
        <taxon>Coleoptera</taxon>
        <taxon>Polyphaga</taxon>
        <taxon>Cucujiformia</taxon>
        <taxon>Chrysomeloidea</taxon>
        <taxon>Cerambycidae</taxon>
        <taxon>Lamiinae</taxon>
        <taxon>Monochamini</taxon>
        <taxon>Molorchus</taxon>
    </lineage>
</organism>
<keyword evidence="2" id="KW-1185">Reference proteome</keyword>
<evidence type="ECO:0000313" key="2">
    <source>
        <dbReference type="Proteomes" id="UP001162164"/>
    </source>
</evidence>
<proteinExistence type="predicted"/>
<dbReference type="Proteomes" id="UP001162164">
    <property type="component" value="Unassembled WGS sequence"/>
</dbReference>
<dbReference type="EMBL" id="JAPWTJ010003872">
    <property type="protein sequence ID" value="KAJ8950962.1"/>
    <property type="molecule type" value="Genomic_DNA"/>
</dbReference>
<reference evidence="1" key="1">
    <citation type="journal article" date="2023" name="Insect Mol. Biol.">
        <title>Genome sequencing provides insights into the evolution of gene families encoding plant cell wall-degrading enzymes in longhorned beetles.</title>
        <authorList>
            <person name="Shin N.R."/>
            <person name="Okamura Y."/>
            <person name="Kirsch R."/>
            <person name="Pauchet Y."/>
        </authorList>
    </citation>
    <scope>NUCLEOTIDE SEQUENCE</scope>
    <source>
        <strain evidence="1">MMC_N1</strain>
    </source>
</reference>
<name>A0ABQ9IQ97_9CUCU</name>
<evidence type="ECO:0000313" key="1">
    <source>
        <dbReference type="EMBL" id="KAJ8950962.1"/>
    </source>
</evidence>
<gene>
    <name evidence="1" type="ORF">NQ317_017573</name>
</gene>
<comment type="caution">
    <text evidence="1">The sequence shown here is derived from an EMBL/GenBank/DDBJ whole genome shotgun (WGS) entry which is preliminary data.</text>
</comment>